<accession>M0HZI4</accession>
<evidence type="ECO:0000256" key="1">
    <source>
        <dbReference type="SAM" id="MobiDB-lite"/>
    </source>
</evidence>
<dbReference type="AlphaFoldDB" id="M0HZI4"/>
<feature type="compositionally biased region" description="Basic and acidic residues" evidence="1">
    <location>
        <begin position="1"/>
        <end position="13"/>
    </location>
</feature>
<evidence type="ECO:0000313" key="4">
    <source>
        <dbReference type="Proteomes" id="UP000011612"/>
    </source>
</evidence>
<feature type="domain" description="DUF8054" evidence="2">
    <location>
        <begin position="51"/>
        <end position="97"/>
    </location>
</feature>
<name>M0HZI4_HALEO</name>
<dbReference type="Proteomes" id="UP000011612">
    <property type="component" value="Unassembled WGS sequence"/>
</dbReference>
<feature type="compositionally biased region" description="Low complexity" evidence="1">
    <location>
        <begin position="15"/>
        <end position="29"/>
    </location>
</feature>
<dbReference type="EMBL" id="AOLK01000006">
    <property type="protein sequence ID" value="ELZ88519.1"/>
    <property type="molecule type" value="Genomic_DNA"/>
</dbReference>
<keyword evidence="4" id="KW-1185">Reference proteome</keyword>
<evidence type="ECO:0000313" key="3">
    <source>
        <dbReference type="EMBL" id="ELZ88519.1"/>
    </source>
</evidence>
<dbReference type="InterPro" id="IPR058775">
    <property type="entry name" value="DUF8054_M"/>
</dbReference>
<reference evidence="3 4" key="1">
    <citation type="journal article" date="2014" name="PLoS Genet.">
        <title>Phylogenetically driven sequencing of extremely halophilic archaea reveals strategies for static and dynamic osmo-response.</title>
        <authorList>
            <person name="Becker E.A."/>
            <person name="Seitzer P.M."/>
            <person name="Tritt A."/>
            <person name="Larsen D."/>
            <person name="Krusor M."/>
            <person name="Yao A.I."/>
            <person name="Wu D."/>
            <person name="Madern D."/>
            <person name="Eisen J.A."/>
            <person name="Darling A.E."/>
            <person name="Facciotti M.T."/>
        </authorList>
    </citation>
    <scope>NUCLEOTIDE SEQUENCE [LARGE SCALE GENOMIC DNA]</scope>
    <source>
        <strain evidence="3 4">ATCC BAA-1513</strain>
    </source>
</reference>
<sequence length="107" mass="11762">MLRWFGKEPELDTRSGLSSAGAASTTVSSEPITEGSDKELIDTAEEVNIHDYYLTEGILEPCEDQNDLCLVNEFRTAWNDEMAELTDKDLDASEAVSILSTSQSILS</sequence>
<dbReference type="Pfam" id="PF26238">
    <property type="entry name" value="DUF8054_M"/>
    <property type="match status" value="1"/>
</dbReference>
<proteinExistence type="predicted"/>
<protein>
    <recommendedName>
        <fullName evidence="2">DUF8054 domain-containing protein</fullName>
    </recommendedName>
</protein>
<organism evidence="3 4">
    <name type="scientific">Haloferax elongans ATCC BAA-1513</name>
    <dbReference type="NCBI Taxonomy" id="1230453"/>
    <lineage>
        <taxon>Archaea</taxon>
        <taxon>Methanobacteriati</taxon>
        <taxon>Methanobacteriota</taxon>
        <taxon>Stenosarchaea group</taxon>
        <taxon>Halobacteria</taxon>
        <taxon>Halobacteriales</taxon>
        <taxon>Haloferacaceae</taxon>
        <taxon>Haloferax</taxon>
    </lineage>
</organism>
<feature type="region of interest" description="Disordered" evidence="1">
    <location>
        <begin position="1"/>
        <end position="41"/>
    </location>
</feature>
<comment type="caution">
    <text evidence="3">The sequence shown here is derived from an EMBL/GenBank/DDBJ whole genome shotgun (WGS) entry which is preliminary data.</text>
</comment>
<evidence type="ECO:0000259" key="2">
    <source>
        <dbReference type="Pfam" id="PF26238"/>
    </source>
</evidence>
<gene>
    <name evidence="3" type="ORF">C453_01605</name>
</gene>